<evidence type="ECO:0000313" key="3">
    <source>
        <dbReference type="Proteomes" id="UP000034947"/>
    </source>
</evidence>
<accession>A0A0F8VFA1</accession>
<feature type="region of interest" description="Disordered" evidence="1">
    <location>
        <begin position="1"/>
        <end position="61"/>
    </location>
</feature>
<dbReference type="AlphaFoldDB" id="A0A0F8VFA1"/>
<keyword evidence="3" id="KW-1185">Reference proteome</keyword>
<protein>
    <recommendedName>
        <fullName evidence="4">25S rRNA (Uridine(2843)-N(3))-methyltransferase</fullName>
    </recommendedName>
</protein>
<feature type="compositionally biased region" description="Basic and acidic residues" evidence="1">
    <location>
        <begin position="12"/>
        <end position="44"/>
    </location>
</feature>
<comment type="caution">
    <text evidence="2">The sequence shown here is derived from an EMBL/GenBank/DDBJ whole genome shotgun (WGS) entry which is preliminary data.</text>
</comment>
<reference evidence="2 3" key="1">
    <citation type="submission" date="2015-02" db="EMBL/GenBank/DDBJ databases">
        <title>Draft Genome Sequences of Two Closely-Related Aflatoxigenic Aspergillus Species Obtained from the Cote d'Ivoire.</title>
        <authorList>
            <person name="Moore G.G."/>
            <person name="Beltz S.B."/>
            <person name="Mack B.M."/>
        </authorList>
    </citation>
    <scope>NUCLEOTIDE SEQUENCE [LARGE SCALE GENOMIC DNA]</scope>
    <source>
        <strain evidence="2 3">SRRC1432</strain>
    </source>
</reference>
<dbReference type="EMBL" id="JYKN01001104">
    <property type="protein sequence ID" value="KKK21751.1"/>
    <property type="molecule type" value="Genomic_DNA"/>
</dbReference>
<dbReference type="Pfam" id="PF11312">
    <property type="entry name" value="Methyltransf_34"/>
    <property type="match status" value="1"/>
</dbReference>
<evidence type="ECO:0000256" key="1">
    <source>
        <dbReference type="SAM" id="MobiDB-lite"/>
    </source>
</evidence>
<organism evidence="2 3">
    <name type="scientific">Aspergillus ochraceoroseus</name>
    <dbReference type="NCBI Taxonomy" id="138278"/>
    <lineage>
        <taxon>Eukaryota</taxon>
        <taxon>Fungi</taxon>
        <taxon>Dikarya</taxon>
        <taxon>Ascomycota</taxon>
        <taxon>Pezizomycotina</taxon>
        <taxon>Eurotiomycetes</taxon>
        <taxon>Eurotiomycetidae</taxon>
        <taxon>Eurotiales</taxon>
        <taxon>Aspergillaceae</taxon>
        <taxon>Aspergillus</taxon>
        <taxon>Aspergillus subgen. Nidulantes</taxon>
    </lineage>
</organism>
<dbReference type="VEuPathDB" id="FungiDB:P175DRAFT_0474995"/>
<feature type="region of interest" description="Disordered" evidence="1">
    <location>
        <begin position="228"/>
        <end position="278"/>
    </location>
</feature>
<name>A0A0F8VFA1_9EURO</name>
<evidence type="ECO:0008006" key="4">
    <source>
        <dbReference type="Google" id="ProtNLM"/>
    </source>
</evidence>
<proteinExistence type="predicted"/>
<dbReference type="OrthoDB" id="6419443at2759"/>
<feature type="compositionally biased region" description="Acidic residues" evidence="1">
    <location>
        <begin position="230"/>
        <end position="243"/>
    </location>
</feature>
<dbReference type="InterPro" id="IPR021463">
    <property type="entry name" value="Methyltransf_34"/>
</dbReference>
<dbReference type="Proteomes" id="UP000034947">
    <property type="component" value="Unassembled WGS sequence"/>
</dbReference>
<evidence type="ECO:0000313" key="2">
    <source>
        <dbReference type="EMBL" id="KKK21751.1"/>
    </source>
</evidence>
<sequence length="497" mass="54807">MPQARTANSRKPPKDSSQNRDVKRDKRNPGAVPRRKDKDYERPQRQPAQKTPAHSDETNRNNRNQIEIAETIPVSLQQLLLNVFGAALLTSSPTGSSAPTSAPTETELDIKSLIQTIKSHLYNRDFDSAFTDADEGLLRAYALRWSAARALGYAGLFKSLMKGIMDDRAMGKNQNQNQNQNQSKSHVVCIGGGAGAEIVALAAAWRDLMNESAQHQKPTDLLDAVSSVSLDDDDDDDDKDDDREQNSMASSSAVCDCDPQAQAPGASKGEGEGEPRRYPDLSITAVDIADWSTVVNRLSSTILSPRVPGSKAHRAPLLPDTTRADGNPAGFSVDFQRLDVLSLPDEKLGELFFHFNAADADNNPNSLPTSTVMVTLMFTLNELFSTSMAKATSFLLRTTDHLRPGTLLLVVDSPGSYSTLKLGKTQQEGGSGVQERQYPMKFLLDHTLLSVATGKWERLFSQDSRWWRRDAAKLWYDVGEGAGLEDMRFQIHVYRRL</sequence>
<gene>
    <name evidence="2" type="ORF">AOCH_006830</name>
</gene>
<feature type="compositionally biased region" description="Basic and acidic residues" evidence="1">
    <location>
        <begin position="269"/>
        <end position="278"/>
    </location>
</feature>